<protein>
    <recommendedName>
        <fullName evidence="3">DUF4283 domain-containing protein</fullName>
    </recommendedName>
</protein>
<dbReference type="AlphaFoldDB" id="A0A7J8TDM4"/>
<dbReference type="EMBL" id="JABFAC010245134">
    <property type="protein sequence ID" value="MBA0636261.1"/>
    <property type="molecule type" value="Genomic_DNA"/>
</dbReference>
<comment type="caution">
    <text evidence="1">The sequence shown here is derived from an EMBL/GenBank/DDBJ whole genome shotgun (WGS) entry which is preliminary data.</text>
</comment>
<proteinExistence type="predicted"/>
<keyword evidence="2" id="KW-1185">Reference proteome</keyword>
<sequence>MTTTMVDDDGGVSSNEDRTTEKVKFKRMDVYTISGVVNDSSCDLEFLDGDIIKSTVNGLPTISFLRENPKTFGARYGNHVGGEIPWTPEFNPLQPFPRSVMVWIRLPGLSGFFYKRKILEEIGGLIRKVAKLDFQTDRGSRGKLSRMVVFIDLEKPLVTKILVDGLDMYKKPARPLVPNKFMAKLEGKLESKLDQIGIIWGRVKIWALILIGDKESEFAAAEVQISGVIFQKGGFLKKKVGAGVSRGSNVVESVGPSIEKSKILHGVSGEDKF</sequence>
<dbReference type="Proteomes" id="UP000593561">
    <property type="component" value="Unassembled WGS sequence"/>
</dbReference>
<evidence type="ECO:0000313" key="1">
    <source>
        <dbReference type="EMBL" id="MBA0636261.1"/>
    </source>
</evidence>
<dbReference type="InterPro" id="IPR040256">
    <property type="entry name" value="At4g02000-like"/>
</dbReference>
<evidence type="ECO:0000313" key="2">
    <source>
        <dbReference type="Proteomes" id="UP000593561"/>
    </source>
</evidence>
<organism evidence="1 2">
    <name type="scientific">Gossypium davidsonii</name>
    <name type="common">Davidson's cotton</name>
    <name type="synonym">Gossypium klotzschianum subsp. davidsonii</name>
    <dbReference type="NCBI Taxonomy" id="34287"/>
    <lineage>
        <taxon>Eukaryota</taxon>
        <taxon>Viridiplantae</taxon>
        <taxon>Streptophyta</taxon>
        <taxon>Embryophyta</taxon>
        <taxon>Tracheophyta</taxon>
        <taxon>Spermatophyta</taxon>
        <taxon>Magnoliopsida</taxon>
        <taxon>eudicotyledons</taxon>
        <taxon>Gunneridae</taxon>
        <taxon>Pentapetalae</taxon>
        <taxon>rosids</taxon>
        <taxon>malvids</taxon>
        <taxon>Malvales</taxon>
        <taxon>Malvaceae</taxon>
        <taxon>Malvoideae</taxon>
        <taxon>Gossypium</taxon>
    </lineage>
</organism>
<accession>A0A7J8TDM4</accession>
<name>A0A7J8TDM4_GOSDV</name>
<evidence type="ECO:0008006" key="3">
    <source>
        <dbReference type="Google" id="ProtNLM"/>
    </source>
</evidence>
<dbReference type="PANTHER" id="PTHR31286">
    <property type="entry name" value="GLYCINE-RICH CELL WALL STRUCTURAL PROTEIN 1.8-LIKE"/>
    <property type="match status" value="1"/>
</dbReference>
<reference evidence="1 2" key="1">
    <citation type="journal article" date="2019" name="Genome Biol. Evol.">
        <title>Insights into the evolution of the New World diploid cottons (Gossypium, subgenus Houzingenia) based on genome sequencing.</title>
        <authorList>
            <person name="Grover C.E."/>
            <person name="Arick M.A. 2nd"/>
            <person name="Thrash A."/>
            <person name="Conover J.L."/>
            <person name="Sanders W.S."/>
            <person name="Peterson D.G."/>
            <person name="Frelichowski J.E."/>
            <person name="Scheffler J.A."/>
            <person name="Scheffler B.E."/>
            <person name="Wendel J.F."/>
        </authorList>
    </citation>
    <scope>NUCLEOTIDE SEQUENCE [LARGE SCALE GENOMIC DNA]</scope>
    <source>
        <strain evidence="1">27</strain>
        <tissue evidence="1">Leaf</tissue>
    </source>
</reference>
<dbReference type="PANTHER" id="PTHR31286:SF173">
    <property type="entry name" value="DUF4283 DOMAIN-CONTAINING PROTEIN"/>
    <property type="match status" value="1"/>
</dbReference>
<gene>
    <name evidence="1" type="ORF">Godav_029990</name>
</gene>